<evidence type="ECO:0000313" key="2">
    <source>
        <dbReference type="EMBL" id="KAJ8871055.1"/>
    </source>
</evidence>
<feature type="region of interest" description="Disordered" evidence="1">
    <location>
        <begin position="624"/>
        <end position="648"/>
    </location>
</feature>
<feature type="region of interest" description="Disordered" evidence="1">
    <location>
        <begin position="325"/>
        <end position="345"/>
    </location>
</feature>
<keyword evidence="3" id="KW-1185">Reference proteome</keyword>
<evidence type="ECO:0000313" key="3">
    <source>
        <dbReference type="Proteomes" id="UP001159363"/>
    </source>
</evidence>
<gene>
    <name evidence="2" type="ORF">PR048_027359</name>
</gene>
<feature type="compositionally biased region" description="Basic residues" evidence="1">
    <location>
        <begin position="69"/>
        <end position="86"/>
    </location>
</feature>
<dbReference type="Proteomes" id="UP001159363">
    <property type="component" value="Chromosome 11"/>
</dbReference>
<name>A0ABQ9GF88_9NEOP</name>
<proteinExistence type="predicted"/>
<dbReference type="EMBL" id="JARBHB010000012">
    <property type="protein sequence ID" value="KAJ8871055.1"/>
    <property type="molecule type" value="Genomic_DNA"/>
</dbReference>
<feature type="region of interest" description="Disordered" evidence="1">
    <location>
        <begin position="289"/>
        <end position="312"/>
    </location>
</feature>
<sequence>MDSGCRATRRLACVTVPLPCWRFRRVWRRHKNVLVRLAGASALRDVSRELAKILAWSSAGMKGRGNGRSPRKPANQRHRPPRFPHAKIREQPCRESNPFRLGGRRVVKPLHHPDPQDQYNFTDSNWFNPIGYTDPLLFTAPVISSVHVQRARSGWHGNRTEALKTWLAGKQNKAADTRDYVAVRPRSRREGAIRATLTRTPSASSLLRARRAVFPSSHFRDFVPSQLMWVRIPASLQRAITCTMKAPTRTGQSQRPSLSRMTSARAATCVMFGEASPGVRDDVRPATLRHPVLRGPPREACRPTGARRRPNTHRRHVIHPQTEKVAPGEVTVSSPRGRAREVKEDLTTAKLQPRLRRCDPVCHDRTCPRLALEGVIPVLCEYNCFPPRSRPKRHSRGTPRTQLDVLQPSLFLVGASLSSSRPTWTDSRAKGSSSRYAHARKDLEVDDVCKRSPTTRRARRVFPGERLFVVQYDAPLPPTTRSDALAVVSSDVDAQPLTANPPPPTIPPASSDVPVDPTIRRHLRALSPATRLRFNSPSARSVPGMRLAQGELGVGGQRLMEVIVGVAAPSCRLVRVLPSGSQGLPTHLSPSDVSFLSSSLYALGTPALCGSGIEKQFFSMAQSTAESESLRDRGEKGASQPESVQNSWVEGGGFANRLMLRGEWLEGDASPKTRGGGSRQGGAICPLLTDKRHVSLTPNLTLDTCLHRSLLFTRHSVLAGFHATIEGAASQQASPLPYWFANGIDDNVSTPAGINDNVSTPAGINDCTNKGEVGRRFVCIVLHDYHMRKSEVTRTGIELGSPWWEASSLTAQPPRLIHSRVMVYNLLASDSQQH</sequence>
<reference evidence="2 3" key="1">
    <citation type="submission" date="2023-02" db="EMBL/GenBank/DDBJ databases">
        <title>LHISI_Scaffold_Assembly.</title>
        <authorList>
            <person name="Stuart O.P."/>
            <person name="Cleave R."/>
            <person name="Magrath M.J.L."/>
            <person name="Mikheyev A.S."/>
        </authorList>
    </citation>
    <scope>NUCLEOTIDE SEQUENCE [LARGE SCALE GENOMIC DNA]</scope>
    <source>
        <strain evidence="2">Daus_M_001</strain>
        <tissue evidence="2">Leg muscle</tissue>
    </source>
</reference>
<organism evidence="2 3">
    <name type="scientific">Dryococelus australis</name>
    <dbReference type="NCBI Taxonomy" id="614101"/>
    <lineage>
        <taxon>Eukaryota</taxon>
        <taxon>Metazoa</taxon>
        <taxon>Ecdysozoa</taxon>
        <taxon>Arthropoda</taxon>
        <taxon>Hexapoda</taxon>
        <taxon>Insecta</taxon>
        <taxon>Pterygota</taxon>
        <taxon>Neoptera</taxon>
        <taxon>Polyneoptera</taxon>
        <taxon>Phasmatodea</taxon>
        <taxon>Verophasmatodea</taxon>
        <taxon>Anareolatae</taxon>
        <taxon>Phasmatidae</taxon>
        <taxon>Eurycanthinae</taxon>
        <taxon>Dryococelus</taxon>
    </lineage>
</organism>
<evidence type="ECO:0000256" key="1">
    <source>
        <dbReference type="SAM" id="MobiDB-lite"/>
    </source>
</evidence>
<accession>A0ABQ9GF88</accession>
<comment type="caution">
    <text evidence="2">The sequence shown here is derived from an EMBL/GenBank/DDBJ whole genome shotgun (WGS) entry which is preliminary data.</text>
</comment>
<feature type="region of interest" description="Disordered" evidence="1">
    <location>
        <begin position="61"/>
        <end position="100"/>
    </location>
</feature>
<protein>
    <submittedName>
        <fullName evidence="2">Uncharacterized protein</fullName>
    </submittedName>
</protein>